<comment type="caution">
    <text evidence="1">The sequence shown here is derived from an EMBL/GenBank/DDBJ whole genome shotgun (WGS) entry which is preliminary data.</text>
</comment>
<accession>A0A7W5E2T7</accession>
<dbReference type="RefSeq" id="WP_184307576.1">
    <property type="nucleotide sequence ID" value="NZ_JACHXU010000021.1"/>
</dbReference>
<dbReference type="Proteomes" id="UP000536179">
    <property type="component" value="Unassembled WGS sequence"/>
</dbReference>
<proteinExistence type="predicted"/>
<evidence type="ECO:0000313" key="2">
    <source>
        <dbReference type="Proteomes" id="UP000536179"/>
    </source>
</evidence>
<reference evidence="1 2" key="1">
    <citation type="submission" date="2020-08" db="EMBL/GenBank/DDBJ databases">
        <title>Genomic Encyclopedia of Type Strains, Phase III (KMG-III): the genomes of soil and plant-associated and newly described type strains.</title>
        <authorList>
            <person name="Whitman W."/>
        </authorList>
    </citation>
    <scope>NUCLEOTIDE SEQUENCE [LARGE SCALE GENOMIC DNA]</scope>
    <source>
        <strain evidence="1 2">CECT 8075</strain>
    </source>
</reference>
<sequence length="140" mass="16370">MKKNHFELARCLVAEIEVFGELGMAKFPIRTKWLIGMEYHGVPFEPTYWATRKDTRKKMRLVRTTKKLVELRHLQRLTLHRKDRTSHVVPTADLLAETITQLDVEASRTHIFAGLFKTQWGRDLIAPIREQLKPNSHGQV</sequence>
<protein>
    <submittedName>
        <fullName evidence="1">Uncharacterized protein</fullName>
    </submittedName>
</protein>
<dbReference type="AlphaFoldDB" id="A0A7W5E2T7"/>
<dbReference type="EMBL" id="JACHXU010000021">
    <property type="protein sequence ID" value="MBB3209174.1"/>
    <property type="molecule type" value="Genomic_DNA"/>
</dbReference>
<name>A0A7W5E2T7_9BACT</name>
<gene>
    <name evidence="1" type="ORF">FHS27_005012</name>
</gene>
<evidence type="ECO:0000313" key="1">
    <source>
        <dbReference type="EMBL" id="MBB3209174.1"/>
    </source>
</evidence>
<keyword evidence="2" id="KW-1185">Reference proteome</keyword>
<organism evidence="1 2">
    <name type="scientific">Aporhodopirellula rubra</name>
    <dbReference type="NCBI Taxonomy" id="980271"/>
    <lineage>
        <taxon>Bacteria</taxon>
        <taxon>Pseudomonadati</taxon>
        <taxon>Planctomycetota</taxon>
        <taxon>Planctomycetia</taxon>
        <taxon>Pirellulales</taxon>
        <taxon>Pirellulaceae</taxon>
        <taxon>Aporhodopirellula</taxon>
    </lineage>
</organism>